<accession>A0ABT8E165</accession>
<evidence type="ECO:0000259" key="1">
    <source>
        <dbReference type="Pfam" id="PF00557"/>
    </source>
</evidence>
<proteinExistence type="predicted"/>
<dbReference type="PANTHER" id="PTHR46112">
    <property type="entry name" value="AMINOPEPTIDASE"/>
    <property type="match status" value="1"/>
</dbReference>
<organism evidence="3 4">
    <name type="scientific">Fictibacillus terranigra</name>
    <dbReference type="NCBI Taxonomy" id="3058424"/>
    <lineage>
        <taxon>Bacteria</taxon>
        <taxon>Bacillati</taxon>
        <taxon>Bacillota</taxon>
        <taxon>Bacilli</taxon>
        <taxon>Bacillales</taxon>
        <taxon>Fictibacillaceae</taxon>
        <taxon>Fictibacillus</taxon>
    </lineage>
</organism>
<gene>
    <name evidence="3" type="ORF">QYF49_01160</name>
</gene>
<dbReference type="Gene3D" id="3.40.350.10">
    <property type="entry name" value="Creatinase/prolidase N-terminal domain"/>
    <property type="match status" value="1"/>
</dbReference>
<protein>
    <submittedName>
        <fullName evidence="3">M24 family metallopeptidase</fullName>
    </submittedName>
</protein>
<feature type="domain" description="Creatinase N-terminal" evidence="2">
    <location>
        <begin position="3"/>
        <end position="119"/>
    </location>
</feature>
<comment type="caution">
    <text evidence="3">The sequence shown here is derived from an EMBL/GenBank/DDBJ whole genome shotgun (WGS) entry which is preliminary data.</text>
</comment>
<dbReference type="InterPro" id="IPR000587">
    <property type="entry name" value="Creatinase_N"/>
</dbReference>
<dbReference type="InterPro" id="IPR000994">
    <property type="entry name" value="Pept_M24"/>
</dbReference>
<evidence type="ECO:0000259" key="2">
    <source>
        <dbReference type="Pfam" id="PF01321"/>
    </source>
</evidence>
<dbReference type="Proteomes" id="UP001168694">
    <property type="component" value="Unassembled WGS sequence"/>
</dbReference>
<sequence length="359" mass="40702">MALNKIRKIMNENGLDGMLLRKRNHFSWVTGGRQNQIVLSITEGVADLVIFENEIYVVTTKMEERRIKEEELAHFPHEVKVVADEWYKGSDHLIAELGKGKVMGTDTPFEDYVDMAEALRSVRSILDETEAERYRKLCQDAAWSLESVCRRIEPGQTEYEIAGMVAEQAISKGIRPQVLLVATDERIYSYRHPVPTSKKMNKHALLVICGERGGLVANLTRVVHFGPLRQELVDHKEKLSRIDAAFITSTVPGATVGEVFKKGIHQYENEGYPEDWKLLHQGGPTGYDSREFIATMDSETKVQEHMAFTWNPSLPGVKSEDTILIHKKGAEILTETGEWPCIEVTFGGQKLRRPDILVR</sequence>
<evidence type="ECO:0000313" key="3">
    <source>
        <dbReference type="EMBL" id="MDN4071641.1"/>
    </source>
</evidence>
<dbReference type="SUPFAM" id="SSF53092">
    <property type="entry name" value="Creatinase/prolidase N-terminal domain"/>
    <property type="match status" value="1"/>
</dbReference>
<name>A0ABT8E165_9BACL</name>
<dbReference type="Pfam" id="PF00557">
    <property type="entry name" value="Peptidase_M24"/>
    <property type="match status" value="1"/>
</dbReference>
<dbReference type="Gene3D" id="3.90.230.10">
    <property type="entry name" value="Creatinase/methionine aminopeptidase superfamily"/>
    <property type="match status" value="1"/>
</dbReference>
<reference evidence="3" key="1">
    <citation type="submission" date="2023-06" db="EMBL/GenBank/DDBJ databases">
        <title>Draft Genome Sequences of Representative Paenibacillus Polymyxa, Bacillus cereus, Fictibacillus sp., and Brevibacillus agri Strains Isolated from Amazonian Dark Earth.</title>
        <authorList>
            <person name="Pellegrinetti T.A."/>
            <person name="Cunha I.C.M."/>
            <person name="Chaves M.G."/>
            <person name="Freitas A.S."/>
            <person name="Silva A.V.R."/>
            <person name="Tsai S.M."/>
            <person name="Mendes L.W."/>
        </authorList>
    </citation>
    <scope>NUCLEOTIDE SEQUENCE</scope>
    <source>
        <strain evidence="3">CENA-BCM004</strain>
    </source>
</reference>
<dbReference type="InterPro" id="IPR050659">
    <property type="entry name" value="Peptidase_M24B"/>
</dbReference>
<feature type="domain" description="Peptidase M24" evidence="1">
    <location>
        <begin position="133"/>
        <end position="326"/>
    </location>
</feature>
<dbReference type="InterPro" id="IPR029149">
    <property type="entry name" value="Creatin/AminoP/Spt16_N"/>
</dbReference>
<dbReference type="Pfam" id="PF01321">
    <property type="entry name" value="Creatinase_N"/>
    <property type="match status" value="1"/>
</dbReference>
<dbReference type="SUPFAM" id="SSF55920">
    <property type="entry name" value="Creatinase/aminopeptidase"/>
    <property type="match status" value="1"/>
</dbReference>
<dbReference type="CDD" id="cd01066">
    <property type="entry name" value="APP_MetAP"/>
    <property type="match status" value="1"/>
</dbReference>
<evidence type="ECO:0000313" key="4">
    <source>
        <dbReference type="Proteomes" id="UP001168694"/>
    </source>
</evidence>
<dbReference type="EMBL" id="JAUHLN010000001">
    <property type="protein sequence ID" value="MDN4071641.1"/>
    <property type="molecule type" value="Genomic_DNA"/>
</dbReference>
<dbReference type="RefSeq" id="WP_290397806.1">
    <property type="nucleotide sequence ID" value="NZ_JAUHLN010000001.1"/>
</dbReference>
<dbReference type="InterPro" id="IPR036005">
    <property type="entry name" value="Creatinase/aminopeptidase-like"/>
</dbReference>
<keyword evidence="4" id="KW-1185">Reference proteome</keyword>
<dbReference type="PANTHER" id="PTHR46112:SF2">
    <property type="entry name" value="XAA-PRO AMINOPEPTIDASE P-RELATED"/>
    <property type="match status" value="1"/>
</dbReference>